<organism evidence="3 4">
    <name type="scientific">Plicaturopsis crispa FD-325 SS-3</name>
    <dbReference type="NCBI Taxonomy" id="944288"/>
    <lineage>
        <taxon>Eukaryota</taxon>
        <taxon>Fungi</taxon>
        <taxon>Dikarya</taxon>
        <taxon>Basidiomycota</taxon>
        <taxon>Agaricomycotina</taxon>
        <taxon>Agaricomycetes</taxon>
        <taxon>Agaricomycetidae</taxon>
        <taxon>Amylocorticiales</taxon>
        <taxon>Amylocorticiaceae</taxon>
        <taxon>Plicatura</taxon>
        <taxon>Plicaturopsis crispa</taxon>
    </lineage>
</organism>
<dbReference type="AlphaFoldDB" id="A0A0C9T806"/>
<evidence type="ECO:0000313" key="4">
    <source>
        <dbReference type="Proteomes" id="UP000053263"/>
    </source>
</evidence>
<proteinExistence type="predicted"/>
<dbReference type="InterPro" id="IPR009057">
    <property type="entry name" value="Homeodomain-like_sf"/>
</dbReference>
<name>A0A0C9T806_PLICR</name>
<feature type="domain" description="SANT" evidence="2">
    <location>
        <begin position="28"/>
        <end position="74"/>
    </location>
</feature>
<dbReference type="HOGENOM" id="CLU_1807016_0_0_1"/>
<reference evidence="3 4" key="1">
    <citation type="submission" date="2014-06" db="EMBL/GenBank/DDBJ databases">
        <title>Evolutionary Origins and Diversification of the Mycorrhizal Mutualists.</title>
        <authorList>
            <consortium name="DOE Joint Genome Institute"/>
            <consortium name="Mycorrhizal Genomics Consortium"/>
            <person name="Kohler A."/>
            <person name="Kuo A."/>
            <person name="Nagy L.G."/>
            <person name="Floudas D."/>
            <person name="Copeland A."/>
            <person name="Barry K.W."/>
            <person name="Cichocki N."/>
            <person name="Veneault-Fourrey C."/>
            <person name="LaButti K."/>
            <person name="Lindquist E.A."/>
            <person name="Lipzen A."/>
            <person name="Lundell T."/>
            <person name="Morin E."/>
            <person name="Murat C."/>
            <person name="Riley R."/>
            <person name="Ohm R."/>
            <person name="Sun H."/>
            <person name="Tunlid A."/>
            <person name="Henrissat B."/>
            <person name="Grigoriev I.V."/>
            <person name="Hibbett D.S."/>
            <person name="Martin F."/>
        </authorList>
    </citation>
    <scope>NUCLEOTIDE SEQUENCE [LARGE SCALE GENOMIC DNA]</scope>
    <source>
        <strain evidence="3 4">FD-325 SS-3</strain>
    </source>
</reference>
<protein>
    <submittedName>
        <fullName evidence="3">Unplaced genomic scaffold PLICRscaffold_18, whole genome shotgun sequence</fullName>
    </submittedName>
</protein>
<dbReference type="CDD" id="cd00167">
    <property type="entry name" value="SANT"/>
    <property type="match status" value="1"/>
</dbReference>
<dbReference type="InterPro" id="IPR001005">
    <property type="entry name" value="SANT/Myb"/>
</dbReference>
<dbReference type="SUPFAM" id="SSF46689">
    <property type="entry name" value="Homeodomain-like"/>
    <property type="match status" value="1"/>
</dbReference>
<evidence type="ECO:0000313" key="3">
    <source>
        <dbReference type="EMBL" id="KII84278.1"/>
    </source>
</evidence>
<dbReference type="InterPro" id="IPR017884">
    <property type="entry name" value="SANT_dom"/>
</dbReference>
<gene>
    <name evidence="3" type="ORF">PLICRDRAFT_359213</name>
</gene>
<feature type="region of interest" description="Disordered" evidence="1">
    <location>
        <begin position="80"/>
        <end position="143"/>
    </location>
</feature>
<evidence type="ECO:0000259" key="2">
    <source>
        <dbReference type="PROSITE" id="PS51293"/>
    </source>
</evidence>
<evidence type="ECO:0000256" key="1">
    <source>
        <dbReference type="SAM" id="MobiDB-lite"/>
    </source>
</evidence>
<dbReference type="SMART" id="SM00717">
    <property type="entry name" value="SANT"/>
    <property type="match status" value="1"/>
</dbReference>
<sequence length="143" mass="15202">MSPGPAPDQDPAETISRRKLAAAAAAHWSDEDKKIFLALLAQHGDDFKRIAASMPNKTTVQVSNYYKSNLSELELEKVAASAPKRSPTPEAPIDAPIEWKELPQYPGSGVMSPIVQSGPSVSAAPTAGHSQVAQSSTYSTNLM</sequence>
<dbReference type="OrthoDB" id="3269618at2759"/>
<feature type="compositionally biased region" description="Polar residues" evidence="1">
    <location>
        <begin position="128"/>
        <end position="143"/>
    </location>
</feature>
<accession>A0A0C9T806</accession>
<dbReference type="PROSITE" id="PS51293">
    <property type="entry name" value="SANT"/>
    <property type="match status" value="1"/>
</dbReference>
<dbReference type="Pfam" id="PF00249">
    <property type="entry name" value="Myb_DNA-binding"/>
    <property type="match status" value="1"/>
</dbReference>
<dbReference type="Gene3D" id="1.10.10.60">
    <property type="entry name" value="Homeodomain-like"/>
    <property type="match status" value="1"/>
</dbReference>
<dbReference type="Proteomes" id="UP000053263">
    <property type="component" value="Unassembled WGS sequence"/>
</dbReference>
<keyword evidence="4" id="KW-1185">Reference proteome</keyword>
<dbReference type="EMBL" id="KN832571">
    <property type="protein sequence ID" value="KII84278.1"/>
    <property type="molecule type" value="Genomic_DNA"/>
</dbReference>